<dbReference type="EMBL" id="UYRT01081173">
    <property type="protein sequence ID" value="VDN24029.1"/>
    <property type="molecule type" value="Genomic_DNA"/>
</dbReference>
<accession>A0A183E068</accession>
<dbReference type="PANTHER" id="PTHR45726:SF3">
    <property type="entry name" value="LEUKOTRIENE A-4 HYDROLASE"/>
    <property type="match status" value="1"/>
</dbReference>
<evidence type="ECO:0000313" key="4">
    <source>
        <dbReference type="WBParaSite" id="GPUH_0001437801-mRNA-1"/>
    </source>
</evidence>
<name>A0A183E068_9BILA</name>
<evidence type="ECO:0000313" key="2">
    <source>
        <dbReference type="EMBL" id="VDN24029.1"/>
    </source>
</evidence>
<dbReference type="GO" id="GO:0005829">
    <property type="term" value="C:cytosol"/>
    <property type="evidence" value="ECO:0007669"/>
    <property type="project" value="TreeGrafter"/>
</dbReference>
<dbReference type="Gene3D" id="3.30.2010.30">
    <property type="match status" value="1"/>
</dbReference>
<gene>
    <name evidence="2" type="ORF">GPUH_LOCUS14359</name>
</gene>
<dbReference type="AlphaFoldDB" id="A0A183E068"/>
<dbReference type="Proteomes" id="UP000271098">
    <property type="component" value="Unassembled WGS sequence"/>
</dbReference>
<evidence type="ECO:0000259" key="1">
    <source>
        <dbReference type="Pfam" id="PF17900"/>
    </source>
</evidence>
<reference evidence="2 3" key="2">
    <citation type="submission" date="2018-11" db="EMBL/GenBank/DDBJ databases">
        <authorList>
            <consortium name="Pathogen Informatics"/>
        </authorList>
    </citation>
    <scope>NUCLEOTIDE SEQUENCE [LARGE SCALE GENOMIC DNA]</scope>
</reference>
<dbReference type="Pfam" id="PF17900">
    <property type="entry name" value="Peptidase_M1_N"/>
    <property type="match status" value="1"/>
</dbReference>
<dbReference type="GO" id="GO:0004301">
    <property type="term" value="F:epoxide hydrolase activity"/>
    <property type="evidence" value="ECO:0007669"/>
    <property type="project" value="TreeGrafter"/>
</dbReference>
<dbReference type="SUPFAM" id="SSF55486">
    <property type="entry name" value="Metalloproteases ('zincins'), catalytic domain"/>
    <property type="match status" value="1"/>
</dbReference>
<dbReference type="PRINTS" id="PR00756">
    <property type="entry name" value="ALADIPTASE"/>
</dbReference>
<evidence type="ECO:0000313" key="3">
    <source>
        <dbReference type="Proteomes" id="UP000271098"/>
    </source>
</evidence>
<dbReference type="SUPFAM" id="SSF63737">
    <property type="entry name" value="Leukotriene A4 hydrolase N-terminal domain"/>
    <property type="match status" value="1"/>
</dbReference>
<dbReference type="WBParaSite" id="GPUH_0001437801-mRNA-1">
    <property type="protein sequence ID" value="GPUH_0001437801-mRNA-1"/>
    <property type="gene ID" value="GPUH_0001437801"/>
</dbReference>
<dbReference type="PANTHER" id="PTHR45726">
    <property type="entry name" value="LEUKOTRIENE A-4 HYDROLASE"/>
    <property type="match status" value="1"/>
</dbReference>
<reference evidence="4" key="1">
    <citation type="submission" date="2016-06" db="UniProtKB">
        <authorList>
            <consortium name="WormBaseParasite"/>
        </authorList>
    </citation>
    <scope>IDENTIFICATION</scope>
</reference>
<dbReference type="GO" id="GO:0006508">
    <property type="term" value="P:proteolysis"/>
    <property type="evidence" value="ECO:0007669"/>
    <property type="project" value="InterPro"/>
</dbReference>
<sequence>MYDPSSSANINEATVEHISLDWVVDFQNRRIAGSAVLSLSIIKPTNKIVRFVCTQIVIVFCWLSAHNYKIVLGVIANFLQELTFIYRTGKQCTALQFLEAEQTATKKRPYLFSQCQAIHARSIIPCMDTPSVKQTYDAVVAVPNDLVCLMSAIATGQPQEVGELRKFAFKQPVRIPSYLVAIVVGLMEKRDLSARSSIWAEPPVVDKAFYEFGETEKMLRAAESLAGKYEWGRYDLVVLPPSFPFGGMENPCLTF</sequence>
<feature type="domain" description="Aminopeptidase N-like N-terminal" evidence="1">
    <location>
        <begin position="81"/>
        <end position="179"/>
    </location>
</feature>
<dbReference type="InterPro" id="IPR001930">
    <property type="entry name" value="Peptidase_M1"/>
</dbReference>
<dbReference type="Gene3D" id="2.60.40.1730">
    <property type="entry name" value="tricorn interacting facor f3 domain"/>
    <property type="match status" value="1"/>
</dbReference>
<dbReference type="GO" id="GO:0004177">
    <property type="term" value="F:aminopeptidase activity"/>
    <property type="evidence" value="ECO:0007669"/>
    <property type="project" value="TreeGrafter"/>
</dbReference>
<dbReference type="InterPro" id="IPR045357">
    <property type="entry name" value="Aminopeptidase_N-like_N"/>
</dbReference>
<dbReference type="OrthoDB" id="79562at2759"/>
<keyword evidence="3" id="KW-1185">Reference proteome</keyword>
<protein>
    <submittedName>
        <fullName evidence="4">Peptidase_M1_N domain-containing protein</fullName>
    </submittedName>
</protein>
<dbReference type="InterPro" id="IPR034015">
    <property type="entry name" value="M1_LTA4H"/>
</dbReference>
<proteinExistence type="predicted"/>
<organism evidence="4">
    <name type="scientific">Gongylonema pulchrum</name>
    <dbReference type="NCBI Taxonomy" id="637853"/>
    <lineage>
        <taxon>Eukaryota</taxon>
        <taxon>Metazoa</taxon>
        <taxon>Ecdysozoa</taxon>
        <taxon>Nematoda</taxon>
        <taxon>Chromadorea</taxon>
        <taxon>Rhabditida</taxon>
        <taxon>Spirurina</taxon>
        <taxon>Spiruromorpha</taxon>
        <taxon>Spiruroidea</taxon>
        <taxon>Gongylonematidae</taxon>
        <taxon>Gongylonema</taxon>
    </lineage>
</organism>
<dbReference type="GO" id="GO:0043171">
    <property type="term" value="P:peptide catabolic process"/>
    <property type="evidence" value="ECO:0007669"/>
    <property type="project" value="TreeGrafter"/>
</dbReference>
<dbReference type="InterPro" id="IPR042097">
    <property type="entry name" value="Aminopeptidase_N-like_N_sf"/>
</dbReference>